<reference evidence="3 4" key="1">
    <citation type="journal article" date="2020" name="Int. J. Syst. Evol. Microbiol.">
        <title>Veillonella nakazawae sp. nov., an anaerobic gram-negative coccus isolated from the oral cavity of Japanese children.</title>
        <authorList>
            <person name="Mashima I."/>
            <person name="Theodorea C.F."/>
            <person name="Djais A.A."/>
            <person name="Kunihiro T."/>
            <person name="Kawamura Y."/>
            <person name="Otomo M."/>
            <person name="Saitoh M."/>
            <person name="Tamai R."/>
            <person name="Kiyoura Y."/>
        </authorList>
    </citation>
    <scope>NUCLEOTIDE SEQUENCE [LARGE SCALE GENOMIC DNA]</scope>
    <source>
        <strain evidence="3 4">T1-7</strain>
    </source>
</reference>
<dbReference type="Pfam" id="PF05016">
    <property type="entry name" value="ParE_toxin"/>
    <property type="match status" value="1"/>
</dbReference>
<evidence type="ECO:0000313" key="4">
    <source>
        <dbReference type="Proteomes" id="UP000509249"/>
    </source>
</evidence>
<keyword evidence="2" id="KW-1277">Toxin-antitoxin system</keyword>
<dbReference type="Gene3D" id="3.30.2310.20">
    <property type="entry name" value="RelE-like"/>
    <property type="match status" value="1"/>
</dbReference>
<sequence>MQNMAYKLEFSKRFDKQFSKLDKSTQRYLFNWLIKNVDNVENPRYSGKSLIGSKTGLWRYRIGNYRVIADINDDRCIILALEVGHRKDIYK</sequence>
<dbReference type="SUPFAM" id="SSF143011">
    <property type="entry name" value="RelE-like"/>
    <property type="match status" value="1"/>
</dbReference>
<proteinExistence type="inferred from homology"/>
<name>A0ABN5XM89_9FIRM</name>
<dbReference type="NCBIfam" id="TIGR02385">
    <property type="entry name" value="RelE_StbE"/>
    <property type="match status" value="1"/>
</dbReference>
<protein>
    <submittedName>
        <fullName evidence="3">Cytotoxic translational repressor of toxin-antitoxin stability system</fullName>
    </submittedName>
</protein>
<keyword evidence="4" id="KW-1185">Reference proteome</keyword>
<comment type="similarity">
    <text evidence="1">Belongs to the RelE toxin family.</text>
</comment>
<dbReference type="EMBL" id="AP022321">
    <property type="protein sequence ID" value="BBU33935.1"/>
    <property type="molecule type" value="Genomic_DNA"/>
</dbReference>
<dbReference type="PANTHER" id="PTHR35601">
    <property type="entry name" value="TOXIN RELE"/>
    <property type="match status" value="1"/>
</dbReference>
<dbReference type="Proteomes" id="UP000509249">
    <property type="component" value="Chromosome"/>
</dbReference>
<dbReference type="InterPro" id="IPR035093">
    <property type="entry name" value="RelE/ParE_toxin_dom_sf"/>
</dbReference>
<dbReference type="InterPro" id="IPR007712">
    <property type="entry name" value="RelE/ParE_toxin"/>
</dbReference>
<dbReference type="PANTHER" id="PTHR35601:SF1">
    <property type="entry name" value="TOXIN RELE"/>
    <property type="match status" value="1"/>
</dbReference>
<evidence type="ECO:0000256" key="1">
    <source>
        <dbReference type="ARBA" id="ARBA00006226"/>
    </source>
</evidence>
<evidence type="ECO:0000256" key="2">
    <source>
        <dbReference type="ARBA" id="ARBA00022649"/>
    </source>
</evidence>
<gene>
    <name evidence="3" type="ORF">VEIT17_03810</name>
</gene>
<accession>A0ABN5XM89</accession>
<organism evidence="3 4">
    <name type="scientific">Veillonella nakazawae</name>
    <dbReference type="NCBI Taxonomy" id="2682456"/>
    <lineage>
        <taxon>Bacteria</taxon>
        <taxon>Bacillati</taxon>
        <taxon>Bacillota</taxon>
        <taxon>Negativicutes</taxon>
        <taxon>Veillonellales</taxon>
        <taxon>Veillonellaceae</taxon>
        <taxon>Veillonella</taxon>
    </lineage>
</organism>
<evidence type="ECO:0000313" key="3">
    <source>
        <dbReference type="EMBL" id="BBU33935.1"/>
    </source>
</evidence>